<feature type="region of interest" description="Disordered" evidence="4">
    <location>
        <begin position="518"/>
        <end position="556"/>
    </location>
</feature>
<feature type="compositionally biased region" description="Basic and acidic residues" evidence="4">
    <location>
        <begin position="609"/>
        <end position="618"/>
    </location>
</feature>
<dbReference type="PANTHER" id="PTHR16193">
    <property type="entry name" value="TETRATRICOPEPTIDE REPEAT PROTEIN 27"/>
    <property type="match status" value="1"/>
</dbReference>
<sequence>MEDLKSILWSVEELIYLSPENDAFYEKEETEITEKLIALCKSHAEEAPSEACEINCQAEELISQVRNLFHFLKLIKAGNHKECIVDPWVRDIFQFILDTLKNDCISSISLVKKELFYYISREKIDIKKRWHPKAKEQSGGLNGNEVPFFQVCFTFLHEIKILLCCYAFLNMFVQYNWTGPPPPTMHSEKERVQTSQVCDEDKNFCQFIQTMKIKNEEFLNSCLEFLSLEGEIIYAHCELLNAFCLSVILLDLVNNFNQIDQPIMYSNEYSYFEEGTPKGVRENSQDDNSSTHQITCVPTNEKSVGVNQKGEKKKKYNETKLLHFVKSKYLWKARIYFIWQRLFAASSNDCFYSLKIHVVDIPLRIFKNVKLLTSDFELIDQEINVIEQVPEIFAHLRENEKDLQNCDLFCENYMSQNFQICALSNFSIYLAFYNYVYAYQRLLDVLAEMSQFSYSFTGRMGIKRKYQKIPATILVLKAKRGQEEDNTSVVLKEIEPLSEYDILRSDYRIIDDKEGDNVLGECKDTEGEDGHKEESEKREDGTGEEPPSSLGTSQNMTIQECTDGISYNCEKKVNEIKSEVEKIGEENIEKKICTIGEAKTGEAQNGEEIDQKDQKSADHSASQIGEEKSPEECTPVADKSATSIGPDECSSNRDEQGKTNQSGKVMWKLKDLDPDTDILEEPYFMDSQNNYFKILTFDEQITLINFCYSMIRFNPHYDEIKFEKISAVISRCLKCYDVNVESSKKEQNKIKNIENNLLQIKYQNWLLHSCILWYKCKCETFRLKTVDRAAAQLNELLKETYDMKPHGGERVKFLFDVYYPTTWELKKEIGNVMVKTGSVVSAFNLFKDLKLWEEAITCLIQADRKEEAKELLDDLLEKKKTPSLLCLYGLVDTKNALNYYIDAWKLSNYKYAKAARFIGNFYYRKEMYNPCCEYLEKALEISPLFPDIWFILGCSYMKIEKIDESVKAFTRMVSMSNEDSGKAYGNLAYLYMKKEMYRAAKICINQAVKVDNNEWKYWDTYLKLSIMQNDVDSFCLALITLCQKNKVKQIQPWVYEYISDLIVNDKQTLIPDKNGLSYLDKVITTMGTISAYISECDSYWNAFSFFLFIKGRFVDSYEAKVKEIRSLESVAQKCTTKDVVDMLISKQVAAVKFLYHIIKTHYVEEKRGYFEYQLRNIIESILRQYKDMNQQEVTELSQIMQIIK</sequence>
<dbReference type="VEuPathDB" id="PlasmoDB:PKA1H_140016100"/>
<dbReference type="Gene3D" id="1.25.40.10">
    <property type="entry name" value="Tetratricopeptide repeat domain"/>
    <property type="match status" value="1"/>
</dbReference>
<dbReference type="InterPro" id="IPR044244">
    <property type="entry name" value="TTC27/Emw1"/>
</dbReference>
<evidence type="ECO:0000256" key="4">
    <source>
        <dbReference type="SAM" id="MobiDB-lite"/>
    </source>
</evidence>
<evidence type="ECO:0000256" key="3">
    <source>
        <dbReference type="PROSITE-ProRule" id="PRU00339"/>
    </source>
</evidence>
<dbReference type="OrthoDB" id="1936594at2759"/>
<keyword evidence="2 3" id="KW-0802">TPR repeat</keyword>
<evidence type="ECO:0000313" key="6">
    <source>
        <dbReference type="Proteomes" id="UP000195012"/>
    </source>
</evidence>
<dbReference type="PROSITE" id="PS50005">
    <property type="entry name" value="TPR"/>
    <property type="match status" value="2"/>
</dbReference>
<dbReference type="InterPro" id="IPR011990">
    <property type="entry name" value="TPR-like_helical_dom_sf"/>
</dbReference>
<protein>
    <submittedName>
        <fullName evidence="5">Uncharacterized protein</fullName>
    </submittedName>
</protein>
<feature type="repeat" description="TPR" evidence="3">
    <location>
        <begin position="946"/>
        <end position="979"/>
    </location>
</feature>
<dbReference type="PANTHER" id="PTHR16193:SF0">
    <property type="entry name" value="TETRATRICOPEPTIDE REPEAT PROTEIN 27"/>
    <property type="match status" value="1"/>
</dbReference>
<name>A0A1Y3DN85_PLAKN</name>
<comment type="caution">
    <text evidence="5">The sequence shown here is derived from an EMBL/GenBank/DDBJ whole genome shotgun (WGS) entry which is preliminary data.</text>
</comment>
<dbReference type="Proteomes" id="UP000195012">
    <property type="component" value="Unassembled WGS sequence"/>
</dbReference>
<feature type="region of interest" description="Disordered" evidence="4">
    <location>
        <begin position="602"/>
        <end position="666"/>
    </location>
</feature>
<dbReference type="VEuPathDB" id="PlasmoDB:PKNH_1411200"/>
<feature type="repeat" description="TPR" evidence="3">
    <location>
        <begin position="912"/>
        <end position="945"/>
    </location>
</feature>
<evidence type="ECO:0000256" key="2">
    <source>
        <dbReference type="ARBA" id="ARBA00022803"/>
    </source>
</evidence>
<accession>A0A1Y3DN85</accession>
<dbReference type="AlphaFoldDB" id="A0A1Y3DN85"/>
<keyword evidence="1" id="KW-0677">Repeat</keyword>
<dbReference type="SUPFAM" id="SSF48452">
    <property type="entry name" value="TPR-like"/>
    <property type="match status" value="1"/>
</dbReference>
<dbReference type="eggNOG" id="KOG1128">
    <property type="taxonomic scope" value="Eukaryota"/>
</dbReference>
<evidence type="ECO:0000313" key="5">
    <source>
        <dbReference type="EMBL" id="OTN64177.1"/>
    </source>
</evidence>
<dbReference type="VEuPathDB" id="PlasmoDB:PKNOH_S140228400"/>
<dbReference type="SMART" id="SM00028">
    <property type="entry name" value="TPR"/>
    <property type="match status" value="3"/>
</dbReference>
<proteinExistence type="predicted"/>
<gene>
    <name evidence="5" type="ORF">PKNOH_S140228400</name>
</gene>
<dbReference type="Pfam" id="PF13181">
    <property type="entry name" value="TPR_8"/>
    <property type="match status" value="2"/>
</dbReference>
<organism evidence="5 6">
    <name type="scientific">Plasmodium knowlesi</name>
    <dbReference type="NCBI Taxonomy" id="5850"/>
    <lineage>
        <taxon>Eukaryota</taxon>
        <taxon>Sar</taxon>
        <taxon>Alveolata</taxon>
        <taxon>Apicomplexa</taxon>
        <taxon>Aconoidasida</taxon>
        <taxon>Haemosporida</taxon>
        <taxon>Plasmodiidae</taxon>
        <taxon>Plasmodium</taxon>
        <taxon>Plasmodium (Plasmodium)</taxon>
    </lineage>
</organism>
<dbReference type="EMBL" id="NETL01000028">
    <property type="protein sequence ID" value="OTN64177.1"/>
    <property type="molecule type" value="Genomic_DNA"/>
</dbReference>
<dbReference type="OMA" id="GIKRKYQ"/>
<feature type="compositionally biased region" description="Basic and acidic residues" evidence="4">
    <location>
        <begin position="518"/>
        <end position="541"/>
    </location>
</feature>
<evidence type="ECO:0000256" key="1">
    <source>
        <dbReference type="ARBA" id="ARBA00022737"/>
    </source>
</evidence>
<dbReference type="InterPro" id="IPR019734">
    <property type="entry name" value="TPR_rpt"/>
</dbReference>
<reference evidence="5 6" key="1">
    <citation type="submission" date="2017-05" db="EMBL/GenBank/DDBJ databases">
        <title>PacBio assembly of a Plasmodium knowlesi genome sequence with Hi-C correction and manual annotation of the SICAvar gene family.</title>
        <authorList>
            <person name="Lapp S.A."/>
            <person name="Geraldo J.A."/>
            <person name="Chien J.-T."/>
            <person name="Ay F."/>
            <person name="Pakala S.B."/>
            <person name="Batugedara G."/>
            <person name="Humphrey J.C."/>
            <person name="Debarry J.D."/>
            <person name="Le Roch K.G."/>
            <person name="Galinski M.R."/>
            <person name="Kissinger J.C."/>
        </authorList>
    </citation>
    <scope>NUCLEOTIDE SEQUENCE [LARGE SCALE GENOMIC DNA]</scope>
    <source>
        <strain evidence="6">Malayan Strain Pk1 (A+)</strain>
    </source>
</reference>